<evidence type="ECO:0000256" key="10">
    <source>
        <dbReference type="ARBA" id="ARBA00023239"/>
    </source>
</evidence>
<comment type="similarity">
    <text evidence="6 20">Belongs to the class-IV pyridoxal-phosphate-dependent aminotransferase family.</text>
</comment>
<dbReference type="NCBIfam" id="NF005209">
    <property type="entry name" value="PRK06680.1"/>
    <property type="match status" value="1"/>
</dbReference>
<comment type="pathway">
    <text evidence="4">Amino-acid biosynthesis; L-valine biosynthesis; L-valine from pyruvate: step 4/4.</text>
</comment>
<comment type="cofactor">
    <cofactor evidence="1 21">
        <name>pyridoxal 5'-phosphate</name>
        <dbReference type="ChEBI" id="CHEBI:597326"/>
    </cofactor>
</comment>
<dbReference type="EC" id="2.6.1.42" evidence="7"/>
<dbReference type="InterPro" id="IPR043132">
    <property type="entry name" value="BCAT-like_C"/>
</dbReference>
<accession>A0A1M6CC91</accession>
<evidence type="ECO:0000256" key="8">
    <source>
        <dbReference type="ARBA" id="ARBA00022898"/>
    </source>
</evidence>
<dbReference type="Pfam" id="PF01063">
    <property type="entry name" value="Aminotran_4"/>
    <property type="match status" value="1"/>
</dbReference>
<proteinExistence type="inferred from homology"/>
<comment type="catalytic activity">
    <reaction evidence="14">
        <text>L-isoleucine + 2-oxoglutarate = (S)-3-methyl-2-oxopentanoate + L-glutamate</text>
        <dbReference type="Rhea" id="RHEA:24801"/>
        <dbReference type="ChEBI" id="CHEBI:16810"/>
        <dbReference type="ChEBI" id="CHEBI:29985"/>
        <dbReference type="ChEBI" id="CHEBI:35146"/>
        <dbReference type="ChEBI" id="CHEBI:58045"/>
        <dbReference type="EC" id="2.6.1.42"/>
    </reaction>
</comment>
<evidence type="ECO:0000313" key="22">
    <source>
        <dbReference type="EMBL" id="SHI58619.1"/>
    </source>
</evidence>
<dbReference type="GO" id="GO:0008652">
    <property type="term" value="P:amino acid biosynthetic process"/>
    <property type="evidence" value="ECO:0007669"/>
    <property type="project" value="UniProtKB-ARBA"/>
</dbReference>
<evidence type="ECO:0000256" key="21">
    <source>
        <dbReference type="RuleBase" id="RU004516"/>
    </source>
</evidence>
<dbReference type="InterPro" id="IPR018300">
    <property type="entry name" value="Aminotrans_IV_CS"/>
</dbReference>
<evidence type="ECO:0000256" key="13">
    <source>
        <dbReference type="ARBA" id="ARBA00048212"/>
    </source>
</evidence>
<dbReference type="InterPro" id="IPR043131">
    <property type="entry name" value="BCAT-like_N"/>
</dbReference>
<keyword evidence="23" id="KW-1185">Reference proteome</keyword>
<organism evidence="22 23">
    <name type="scientific">Vibrio aerogenes CECT 7868</name>
    <dbReference type="NCBI Taxonomy" id="1216006"/>
    <lineage>
        <taxon>Bacteria</taxon>
        <taxon>Pseudomonadati</taxon>
        <taxon>Pseudomonadota</taxon>
        <taxon>Gammaproteobacteria</taxon>
        <taxon>Vibrionales</taxon>
        <taxon>Vibrionaceae</taxon>
        <taxon>Vibrio</taxon>
    </lineage>
</organism>
<evidence type="ECO:0000256" key="11">
    <source>
        <dbReference type="ARBA" id="ARBA00035633"/>
    </source>
</evidence>
<dbReference type="GO" id="GO:0008696">
    <property type="term" value="F:4-amino-4-deoxychorismate lyase activity"/>
    <property type="evidence" value="ECO:0007669"/>
    <property type="project" value="UniProtKB-EC"/>
</dbReference>
<comment type="catalytic activity">
    <reaction evidence="13">
        <text>L-valine + 2-oxoglutarate = 3-methyl-2-oxobutanoate + L-glutamate</text>
        <dbReference type="Rhea" id="RHEA:24813"/>
        <dbReference type="ChEBI" id="CHEBI:11851"/>
        <dbReference type="ChEBI" id="CHEBI:16810"/>
        <dbReference type="ChEBI" id="CHEBI:29985"/>
        <dbReference type="ChEBI" id="CHEBI:57762"/>
        <dbReference type="EC" id="2.6.1.42"/>
    </reaction>
</comment>
<reference evidence="22 23" key="1">
    <citation type="submission" date="2016-11" db="EMBL/GenBank/DDBJ databases">
        <authorList>
            <person name="Jaros S."/>
            <person name="Januszkiewicz K."/>
            <person name="Wedrychowicz H."/>
        </authorList>
    </citation>
    <scope>NUCLEOTIDE SEQUENCE [LARGE SCALE GENOMIC DNA]</scope>
    <source>
        <strain evidence="22 23">CECT 7868</strain>
    </source>
</reference>
<evidence type="ECO:0000256" key="7">
    <source>
        <dbReference type="ARBA" id="ARBA00013053"/>
    </source>
</evidence>
<dbReference type="FunFam" id="3.20.10.10:FF:000002">
    <property type="entry name" value="D-alanine aminotransferase"/>
    <property type="match status" value="1"/>
</dbReference>
<dbReference type="CDD" id="cd01558">
    <property type="entry name" value="D-AAT_like"/>
    <property type="match status" value="1"/>
</dbReference>
<comment type="pathway">
    <text evidence="5">Amino-acid biosynthesis; L-leucine biosynthesis; L-leucine from 3-methyl-2-oxobutanoate: step 4/4.</text>
</comment>
<dbReference type="PANTHER" id="PTHR42743:SF11">
    <property type="entry name" value="AMINODEOXYCHORISMATE LYASE"/>
    <property type="match status" value="1"/>
</dbReference>
<evidence type="ECO:0000256" key="12">
    <source>
        <dbReference type="ARBA" id="ARBA00035676"/>
    </source>
</evidence>
<dbReference type="GO" id="GO:0052656">
    <property type="term" value="F:L-isoleucine-2-oxoglutarate transaminase activity"/>
    <property type="evidence" value="ECO:0007669"/>
    <property type="project" value="RHEA"/>
</dbReference>
<evidence type="ECO:0000256" key="14">
    <source>
        <dbReference type="ARBA" id="ARBA00048798"/>
    </source>
</evidence>
<evidence type="ECO:0000256" key="19">
    <source>
        <dbReference type="ARBA" id="ARBA00080135"/>
    </source>
</evidence>
<dbReference type="STRING" id="1216006.VA7868_03986"/>
<comment type="catalytic activity">
    <reaction evidence="15">
        <text>L-leucine + 2-oxoglutarate = 4-methyl-2-oxopentanoate + L-glutamate</text>
        <dbReference type="Rhea" id="RHEA:18321"/>
        <dbReference type="ChEBI" id="CHEBI:16810"/>
        <dbReference type="ChEBI" id="CHEBI:17865"/>
        <dbReference type="ChEBI" id="CHEBI:29985"/>
        <dbReference type="ChEBI" id="CHEBI:57427"/>
        <dbReference type="EC" id="2.6.1.42"/>
    </reaction>
</comment>
<comment type="function">
    <text evidence="2">Acts on leucine, isoleucine and valine.</text>
</comment>
<evidence type="ECO:0000256" key="1">
    <source>
        <dbReference type="ARBA" id="ARBA00001933"/>
    </source>
</evidence>
<dbReference type="InterPro" id="IPR036038">
    <property type="entry name" value="Aminotransferase-like"/>
</dbReference>
<keyword evidence="9" id="KW-0289">Folate biosynthesis</keyword>
<evidence type="ECO:0000256" key="4">
    <source>
        <dbReference type="ARBA" id="ARBA00004931"/>
    </source>
</evidence>
<evidence type="ECO:0000256" key="5">
    <source>
        <dbReference type="ARBA" id="ARBA00005072"/>
    </source>
</evidence>
<comment type="pathway">
    <text evidence="3">Amino-acid biosynthesis; L-isoleucine biosynthesis; L-isoleucine from 2-oxobutanoate: step 4/4.</text>
</comment>
<evidence type="ECO:0000256" key="20">
    <source>
        <dbReference type="RuleBase" id="RU004106"/>
    </source>
</evidence>
<dbReference type="AlphaFoldDB" id="A0A1M6CC91"/>
<keyword evidence="10" id="KW-0456">Lyase</keyword>
<dbReference type="PANTHER" id="PTHR42743">
    <property type="entry name" value="AMINO-ACID AMINOTRANSFERASE"/>
    <property type="match status" value="1"/>
</dbReference>
<keyword evidence="22" id="KW-0808">Transferase</keyword>
<dbReference type="EC" id="4.1.3.38" evidence="12"/>
<dbReference type="GO" id="GO:0052654">
    <property type="term" value="F:L-leucine-2-oxoglutarate transaminase activity"/>
    <property type="evidence" value="ECO:0007669"/>
    <property type="project" value="RHEA"/>
</dbReference>
<dbReference type="GO" id="GO:0046656">
    <property type="term" value="P:folic acid biosynthetic process"/>
    <property type="evidence" value="ECO:0007669"/>
    <property type="project" value="UniProtKB-KW"/>
</dbReference>
<dbReference type="Gene3D" id="3.20.10.10">
    <property type="entry name" value="D-amino Acid Aminotransferase, subunit A, domain 2"/>
    <property type="match status" value="1"/>
</dbReference>
<dbReference type="PROSITE" id="PS00770">
    <property type="entry name" value="AA_TRANSFER_CLASS_4"/>
    <property type="match status" value="1"/>
</dbReference>
<comment type="pathway">
    <text evidence="11">Cofactor biosynthesis; tetrahydrofolate biosynthesis; 4-aminobenzoate from chorismate: step 2/2.</text>
</comment>
<evidence type="ECO:0000256" key="9">
    <source>
        <dbReference type="ARBA" id="ARBA00022909"/>
    </source>
</evidence>
<evidence type="ECO:0000256" key="15">
    <source>
        <dbReference type="ARBA" id="ARBA00049229"/>
    </source>
</evidence>
<evidence type="ECO:0000256" key="17">
    <source>
        <dbReference type="ARBA" id="ARBA00054027"/>
    </source>
</evidence>
<comment type="function">
    <text evidence="17">Involved in the biosynthesis of p-aminobenzoate (PABA), a precursor of tetrahydrofolate. Converts 4-amino-4-deoxychorismate into 4-aminobenzoate (PABA) and pyruvate.</text>
</comment>
<dbReference type="Gene3D" id="3.30.470.10">
    <property type="match status" value="1"/>
</dbReference>
<name>A0A1M6CC91_9VIBR</name>
<gene>
    <name evidence="22" type="primary">dat_1</name>
    <name evidence="22" type="ORF">VA7868_03986</name>
</gene>
<dbReference type="EMBL" id="FQXZ01000045">
    <property type="protein sequence ID" value="SHI58619.1"/>
    <property type="molecule type" value="Genomic_DNA"/>
</dbReference>
<keyword evidence="22" id="KW-0032">Aminotransferase</keyword>
<keyword evidence="8 21" id="KW-0663">Pyridoxal phosphate</keyword>
<evidence type="ECO:0000256" key="18">
    <source>
        <dbReference type="ARBA" id="ARBA00069174"/>
    </source>
</evidence>
<dbReference type="SUPFAM" id="SSF56752">
    <property type="entry name" value="D-aminoacid aminotransferase-like PLP-dependent enzymes"/>
    <property type="match status" value="1"/>
</dbReference>
<evidence type="ECO:0000313" key="23">
    <source>
        <dbReference type="Proteomes" id="UP000184608"/>
    </source>
</evidence>
<comment type="catalytic activity">
    <reaction evidence="16">
        <text>4-amino-4-deoxychorismate = 4-aminobenzoate + pyruvate + H(+)</text>
        <dbReference type="Rhea" id="RHEA:16201"/>
        <dbReference type="ChEBI" id="CHEBI:15361"/>
        <dbReference type="ChEBI" id="CHEBI:15378"/>
        <dbReference type="ChEBI" id="CHEBI:17836"/>
        <dbReference type="ChEBI" id="CHEBI:58406"/>
        <dbReference type="EC" id="4.1.3.38"/>
    </reaction>
</comment>
<dbReference type="Proteomes" id="UP000184608">
    <property type="component" value="Unassembled WGS sequence"/>
</dbReference>
<dbReference type="GO" id="GO:0005829">
    <property type="term" value="C:cytosol"/>
    <property type="evidence" value="ECO:0007669"/>
    <property type="project" value="TreeGrafter"/>
</dbReference>
<dbReference type="RefSeq" id="WP_245796972.1">
    <property type="nucleotide sequence ID" value="NZ_FQXZ01000045.1"/>
</dbReference>
<evidence type="ECO:0000256" key="16">
    <source>
        <dbReference type="ARBA" id="ARBA00049529"/>
    </source>
</evidence>
<sequence>MMERIVYVNGAYVAESEAKVSVFDRGFLFADAVYEVTSVLDGKLVDNAGHMARLERSCHELGIKIPVSAAELIEIQRTLIDKNGVEEGGVYLQLTRGAESDRDFSYSEDIEPTLVLFTQAKQLINSAVAQKGIKVISFDDIRWRRRDIKTTSLLPACLAKHAAHAAGASDVWLIEDGYVTEGGSSNAYIVTQDGTLVTRPLSNDILHGITRAALMKLAEDAELKIEERLFTIEEAYAAKEAFISSATTFVWPVIAIDDREIGDGKPGPVSMKLRDVYIRTAREMAE</sequence>
<dbReference type="GO" id="GO:0052655">
    <property type="term" value="F:L-valine-2-oxoglutarate transaminase activity"/>
    <property type="evidence" value="ECO:0007669"/>
    <property type="project" value="RHEA"/>
</dbReference>
<dbReference type="InterPro" id="IPR050571">
    <property type="entry name" value="Class-IV_PLP-Dep_Aminotrnsfr"/>
</dbReference>
<evidence type="ECO:0000256" key="6">
    <source>
        <dbReference type="ARBA" id="ARBA00009320"/>
    </source>
</evidence>
<protein>
    <recommendedName>
        <fullName evidence="18">Aminodeoxychorismate lyase</fullName>
        <ecNumber evidence="7">2.6.1.42</ecNumber>
        <ecNumber evidence="12">4.1.3.38</ecNumber>
    </recommendedName>
    <alternativeName>
        <fullName evidence="19">4-amino-4-deoxychorismate lyase</fullName>
    </alternativeName>
</protein>
<dbReference type="InterPro" id="IPR001544">
    <property type="entry name" value="Aminotrans_IV"/>
</dbReference>
<evidence type="ECO:0000256" key="2">
    <source>
        <dbReference type="ARBA" id="ARBA00003109"/>
    </source>
</evidence>
<evidence type="ECO:0000256" key="3">
    <source>
        <dbReference type="ARBA" id="ARBA00004824"/>
    </source>
</evidence>